<proteinExistence type="predicted"/>
<dbReference type="Gramene" id="MELO3C032046.2.1">
    <property type="protein sequence ID" value="MELO3C032046.2.1"/>
    <property type="gene ID" value="MELO3C032046.2"/>
</dbReference>
<dbReference type="AlphaFoldDB" id="A0A9I9ECV7"/>
<protein>
    <submittedName>
        <fullName evidence="1">Uncharacterized protein</fullName>
    </submittedName>
</protein>
<dbReference type="EnsemblPlants" id="MELO3C032046.2.1">
    <property type="protein sequence ID" value="MELO3C032046.2.1"/>
    <property type="gene ID" value="MELO3C032046.2"/>
</dbReference>
<reference evidence="1" key="1">
    <citation type="submission" date="2023-03" db="UniProtKB">
        <authorList>
            <consortium name="EnsemblPlants"/>
        </authorList>
    </citation>
    <scope>IDENTIFICATION</scope>
</reference>
<name>A0A9I9ECV7_CUCME</name>
<organism evidence="1">
    <name type="scientific">Cucumis melo</name>
    <name type="common">Muskmelon</name>
    <dbReference type="NCBI Taxonomy" id="3656"/>
    <lineage>
        <taxon>Eukaryota</taxon>
        <taxon>Viridiplantae</taxon>
        <taxon>Streptophyta</taxon>
        <taxon>Embryophyta</taxon>
        <taxon>Tracheophyta</taxon>
        <taxon>Spermatophyta</taxon>
        <taxon>Magnoliopsida</taxon>
        <taxon>eudicotyledons</taxon>
        <taxon>Gunneridae</taxon>
        <taxon>Pentapetalae</taxon>
        <taxon>rosids</taxon>
        <taxon>fabids</taxon>
        <taxon>Cucurbitales</taxon>
        <taxon>Cucurbitaceae</taxon>
        <taxon>Benincaseae</taxon>
        <taxon>Cucumis</taxon>
    </lineage>
</organism>
<sequence length="72" mass="8483">MMLDQKVYGWRTWENEAKALAIRNTQEMSFILFKWLYLGSGRPLVLNINKVDHEREVLQESIEVVNIFAAID</sequence>
<accession>A0A9I9ECV7</accession>
<evidence type="ECO:0000313" key="1">
    <source>
        <dbReference type="EnsemblPlants" id="MELO3C032046.2.1"/>
    </source>
</evidence>